<proteinExistence type="predicted"/>
<protein>
    <submittedName>
        <fullName evidence="7">Alpha-N-acetylglucosaminidase</fullName>
    </submittedName>
</protein>
<dbReference type="Gene3D" id="3.30.379.10">
    <property type="entry name" value="Chitobiase/beta-hexosaminidase domain 2-like"/>
    <property type="match status" value="1"/>
</dbReference>
<dbReference type="InterPro" id="IPR007781">
    <property type="entry name" value="NAGLU"/>
</dbReference>
<dbReference type="Gene3D" id="1.20.120.670">
    <property type="entry name" value="N-acetyl-b-d-glucoasminidase"/>
    <property type="match status" value="1"/>
</dbReference>
<organism evidence="7 8">
    <name type="scientific">Streptomyces venezuelae</name>
    <dbReference type="NCBI Taxonomy" id="54571"/>
    <lineage>
        <taxon>Bacteria</taxon>
        <taxon>Bacillati</taxon>
        <taxon>Actinomycetota</taxon>
        <taxon>Actinomycetes</taxon>
        <taxon>Kitasatosporales</taxon>
        <taxon>Streptomycetaceae</taxon>
        <taxon>Streptomyces</taxon>
    </lineage>
</organism>
<feature type="region of interest" description="Disordered" evidence="2">
    <location>
        <begin position="30"/>
        <end position="51"/>
    </location>
</feature>
<dbReference type="Pfam" id="PF12972">
    <property type="entry name" value="NAGLU_C"/>
    <property type="match status" value="1"/>
</dbReference>
<dbReference type="Pfam" id="PF12971">
    <property type="entry name" value="NAGLU_N"/>
    <property type="match status" value="1"/>
</dbReference>
<feature type="domain" description="Alpha-N-acetylglucosaminidase tim-barrel" evidence="4">
    <location>
        <begin position="150"/>
        <end position="469"/>
    </location>
</feature>
<dbReference type="AlphaFoldDB" id="A0A5P2B0E9"/>
<evidence type="ECO:0000256" key="3">
    <source>
        <dbReference type="SAM" id="SignalP"/>
    </source>
</evidence>
<dbReference type="PANTHER" id="PTHR12872:SF1">
    <property type="entry name" value="ALPHA-N-ACETYLGLUCOSAMINIDASE"/>
    <property type="match status" value="1"/>
</dbReference>
<feature type="compositionally biased region" description="Pro residues" evidence="2">
    <location>
        <begin position="32"/>
        <end position="51"/>
    </location>
</feature>
<accession>A0A5P2B0E9</accession>
<feature type="chain" id="PRO_5024905759" evidence="3">
    <location>
        <begin position="32"/>
        <end position="747"/>
    </location>
</feature>
<evidence type="ECO:0000313" key="8">
    <source>
        <dbReference type="Proteomes" id="UP000324106"/>
    </source>
</evidence>
<dbReference type="GO" id="GO:0005975">
    <property type="term" value="P:carbohydrate metabolic process"/>
    <property type="evidence" value="ECO:0007669"/>
    <property type="project" value="UniProtKB-ARBA"/>
</dbReference>
<dbReference type="InterPro" id="IPR024733">
    <property type="entry name" value="NAGLU_tim-barrel"/>
</dbReference>
<feature type="domain" description="Alpha-N-acetylglucosaminidase C-terminal" evidence="6">
    <location>
        <begin position="478"/>
        <end position="740"/>
    </location>
</feature>
<evidence type="ECO:0000259" key="6">
    <source>
        <dbReference type="Pfam" id="PF12972"/>
    </source>
</evidence>
<dbReference type="EMBL" id="CP029194">
    <property type="protein sequence ID" value="QES23420.1"/>
    <property type="molecule type" value="Genomic_DNA"/>
</dbReference>
<dbReference type="Pfam" id="PF05089">
    <property type="entry name" value="NAGLU"/>
    <property type="match status" value="1"/>
</dbReference>
<dbReference type="InterPro" id="IPR024732">
    <property type="entry name" value="NAGLU_C"/>
</dbReference>
<gene>
    <name evidence="7" type="ORF">DEJ46_33410</name>
</gene>
<dbReference type="Proteomes" id="UP000324106">
    <property type="component" value="Chromosome"/>
</dbReference>
<sequence length="747" mass="80783">MTSRLILRCRPALVIAALAILVAASPSATPAAPTPASAPTPAPGAPPASPFDPAPARAVLKRLLPSVAGQFELIPVEEAASGDYFSVSGTAGAIRVRGTSPATLLTGVGWYLERVAGVDIGWPGDSLGRLPSTLPEVTGTVTRKAAVPHRYALNDTDEGYSGAYRDFDSYRHDIDLMALHGVNEVFVPTGAEYAYYLALQRFGYSAAELRDWIPAPAHQGWWLLQNMSGFAGPVSEQLIEARATLGSRIAEHLRSLGMTPVLPGFFGTVPPGFTARNPGAVTVPQGKWVGFARPDWLDPTGPVFDRLAATYYRVQQRRFGDTDMFKMDLLHEGGTAGPVDVAGAAGAVQRALEAAHPGATWVMLGWQRNPSPALLSGVDRRRVLVVDGLSDRYDGLDRDTEWGGTPYAFGSIGNFGGHTSLGANTAVWGGRFHAWLTAPGSSLRGIAYLPEGTGGNPAAFDLFTELAWQPGPVDHRAWFAEYAARRYGGADRHAAAAWEQLRRGPYSTPSGTWSEPQDGLLAARPSLTAARAARWSPAAMRYDAATVERALAELLRVAPGLRTTDAYRFDLVDVARQALTNRGRVLLPRIRTAYEAKDTARFRELVAEWNAQLELLGRLVASDRRFLLGPWLADARAWGTDRAERDRLEYDARSILTTWGGRVPSEAGGLHDYANREWAGLVQDVYAPRWAAYFASLDTALTNRTDPQPIDWFARDDAWARGHEPYATAPTGDPVALAREALAALSR</sequence>
<evidence type="ECO:0000256" key="2">
    <source>
        <dbReference type="SAM" id="MobiDB-lite"/>
    </source>
</evidence>
<keyword evidence="3" id="KW-0732">Signal</keyword>
<evidence type="ECO:0000256" key="1">
    <source>
        <dbReference type="ARBA" id="ARBA00022801"/>
    </source>
</evidence>
<evidence type="ECO:0000313" key="7">
    <source>
        <dbReference type="EMBL" id="QES23420.1"/>
    </source>
</evidence>
<feature type="domain" description="Alpha-N-acetylglucosaminidase N-terminal" evidence="5">
    <location>
        <begin position="55"/>
        <end position="135"/>
    </location>
</feature>
<reference evidence="7 8" key="1">
    <citation type="submission" date="2018-05" db="EMBL/GenBank/DDBJ databases">
        <title>Streptomyces venezuelae.</title>
        <authorList>
            <person name="Kim W."/>
            <person name="Lee N."/>
            <person name="Cho B.-K."/>
        </authorList>
    </citation>
    <scope>NUCLEOTIDE SEQUENCE [LARGE SCALE GENOMIC DNA]</scope>
    <source>
        <strain evidence="7 8">ATCC 15068</strain>
    </source>
</reference>
<keyword evidence="1" id="KW-0378">Hydrolase</keyword>
<name>A0A5P2B0E9_STRVZ</name>
<dbReference type="OrthoDB" id="179563at2"/>
<dbReference type="PANTHER" id="PTHR12872">
    <property type="entry name" value="ALPHA-N-ACETYLGLUCOSAMINIDASE"/>
    <property type="match status" value="1"/>
</dbReference>
<dbReference type="InterPro" id="IPR029018">
    <property type="entry name" value="Hex-like_dom2"/>
</dbReference>
<dbReference type="Gene3D" id="3.20.20.80">
    <property type="entry name" value="Glycosidases"/>
    <property type="match status" value="1"/>
</dbReference>
<evidence type="ECO:0000259" key="5">
    <source>
        <dbReference type="Pfam" id="PF12971"/>
    </source>
</evidence>
<dbReference type="InterPro" id="IPR024240">
    <property type="entry name" value="NAGLU_N"/>
</dbReference>
<dbReference type="RefSeq" id="WP_150272346.1">
    <property type="nucleotide sequence ID" value="NZ_CP029194.1"/>
</dbReference>
<evidence type="ECO:0000259" key="4">
    <source>
        <dbReference type="Pfam" id="PF05089"/>
    </source>
</evidence>
<feature type="signal peptide" evidence="3">
    <location>
        <begin position="1"/>
        <end position="31"/>
    </location>
</feature>
<dbReference type="GO" id="GO:0016787">
    <property type="term" value="F:hydrolase activity"/>
    <property type="evidence" value="ECO:0007669"/>
    <property type="project" value="UniProtKB-KW"/>
</dbReference>